<reference evidence="3" key="1">
    <citation type="journal article" date="2020" name="Stud. Mycol.">
        <title>101 Dothideomycetes genomes: a test case for predicting lifestyles and emergence of pathogens.</title>
        <authorList>
            <person name="Haridas S."/>
            <person name="Albert R."/>
            <person name="Binder M."/>
            <person name="Bloem J."/>
            <person name="Labutti K."/>
            <person name="Salamov A."/>
            <person name="Andreopoulos B."/>
            <person name="Baker S."/>
            <person name="Barry K."/>
            <person name="Bills G."/>
            <person name="Bluhm B."/>
            <person name="Cannon C."/>
            <person name="Castanera R."/>
            <person name="Culley D."/>
            <person name="Daum C."/>
            <person name="Ezra D."/>
            <person name="Gonzalez J."/>
            <person name="Henrissat B."/>
            <person name="Kuo A."/>
            <person name="Liang C."/>
            <person name="Lipzen A."/>
            <person name="Lutzoni F."/>
            <person name="Magnuson J."/>
            <person name="Mondo S."/>
            <person name="Nolan M."/>
            <person name="Ohm R."/>
            <person name="Pangilinan J."/>
            <person name="Park H.-J."/>
            <person name="Ramirez L."/>
            <person name="Alfaro M."/>
            <person name="Sun H."/>
            <person name="Tritt A."/>
            <person name="Yoshinaga Y."/>
            <person name="Zwiers L.-H."/>
            <person name="Turgeon B."/>
            <person name="Goodwin S."/>
            <person name="Spatafora J."/>
            <person name="Crous P."/>
            <person name="Grigoriev I."/>
        </authorList>
    </citation>
    <scope>NUCLEOTIDE SEQUENCE</scope>
    <source>
        <strain evidence="3">CBS 133067</strain>
    </source>
</reference>
<dbReference type="OrthoDB" id="3687641at2759"/>
<accession>A0A9P4I7A6</accession>
<name>A0A9P4I7A6_9PEZI</name>
<dbReference type="AlphaFoldDB" id="A0A9P4I7A6"/>
<feature type="non-terminal residue" evidence="3">
    <location>
        <position position="1"/>
    </location>
</feature>
<comment type="pathway">
    <text evidence="1">Mycotoxin biosynthesis.</text>
</comment>
<feature type="non-terminal residue" evidence="3">
    <location>
        <position position="171"/>
    </location>
</feature>
<evidence type="ECO:0000256" key="2">
    <source>
        <dbReference type="ARBA" id="ARBA00035112"/>
    </source>
</evidence>
<organism evidence="3 4">
    <name type="scientific">Rhizodiscina lignyota</name>
    <dbReference type="NCBI Taxonomy" id="1504668"/>
    <lineage>
        <taxon>Eukaryota</taxon>
        <taxon>Fungi</taxon>
        <taxon>Dikarya</taxon>
        <taxon>Ascomycota</taxon>
        <taxon>Pezizomycotina</taxon>
        <taxon>Dothideomycetes</taxon>
        <taxon>Pleosporomycetidae</taxon>
        <taxon>Aulographales</taxon>
        <taxon>Rhizodiscinaceae</taxon>
        <taxon>Rhizodiscina</taxon>
    </lineage>
</organism>
<dbReference type="PANTHER" id="PTHR33365">
    <property type="entry name" value="YALI0B05434P"/>
    <property type="match status" value="1"/>
</dbReference>
<dbReference type="EMBL" id="ML978133">
    <property type="protein sequence ID" value="KAF2094773.1"/>
    <property type="molecule type" value="Genomic_DNA"/>
</dbReference>
<dbReference type="GO" id="GO:0043386">
    <property type="term" value="P:mycotoxin biosynthetic process"/>
    <property type="evidence" value="ECO:0007669"/>
    <property type="project" value="InterPro"/>
</dbReference>
<comment type="caution">
    <text evidence="3">The sequence shown here is derived from an EMBL/GenBank/DDBJ whole genome shotgun (WGS) entry which is preliminary data.</text>
</comment>
<protein>
    <recommendedName>
        <fullName evidence="5">Tat pathway signal sequence protein</fullName>
    </recommendedName>
</protein>
<comment type="similarity">
    <text evidence="2">Belongs to the ustYa family.</text>
</comment>
<dbReference type="Pfam" id="PF11807">
    <property type="entry name" value="UstYa"/>
    <property type="match status" value="1"/>
</dbReference>
<evidence type="ECO:0000313" key="3">
    <source>
        <dbReference type="EMBL" id="KAF2094773.1"/>
    </source>
</evidence>
<evidence type="ECO:0008006" key="5">
    <source>
        <dbReference type="Google" id="ProtNLM"/>
    </source>
</evidence>
<sequence length="171" mass="20115">SAPANHLVSYKTMMFSGELDPQTKYMPPEEGGMPNDEVDRNWENLYKSTIIKIPQESAAKLVNYTSPVPGDEGSYITMLDVFHQLHCLNIIRRTIYPERYHGQLWDGYQYRNITMHHVEHCIDSLRQLVTCHSDISTHYWRWELILDPPRYANHPKVPHTCRDFDAIKEWA</sequence>
<keyword evidence="4" id="KW-1185">Reference proteome</keyword>
<dbReference type="InterPro" id="IPR021765">
    <property type="entry name" value="UstYa-like"/>
</dbReference>
<gene>
    <name evidence="3" type="ORF">NA57DRAFT_22567</name>
</gene>
<dbReference type="Proteomes" id="UP000799772">
    <property type="component" value="Unassembled WGS sequence"/>
</dbReference>
<dbReference type="PANTHER" id="PTHR33365:SF4">
    <property type="entry name" value="CYCLOCHLOROTINE BIOSYNTHESIS PROTEIN O"/>
    <property type="match status" value="1"/>
</dbReference>
<proteinExistence type="inferred from homology"/>
<evidence type="ECO:0000313" key="4">
    <source>
        <dbReference type="Proteomes" id="UP000799772"/>
    </source>
</evidence>
<evidence type="ECO:0000256" key="1">
    <source>
        <dbReference type="ARBA" id="ARBA00004685"/>
    </source>
</evidence>